<accession>A0A1J7ISZ6</accession>
<reference evidence="2 3" key="1">
    <citation type="submission" date="2016-10" db="EMBL/GenBank/DDBJ databases">
        <title>Draft genome sequence of Coniochaeta ligniaria NRRL30616, a lignocellulolytic fungus for bioabatement of inhibitors in plant biomass hydrolysates.</title>
        <authorList>
            <consortium name="DOE Joint Genome Institute"/>
            <person name="Jimenez D.J."/>
            <person name="Hector R.E."/>
            <person name="Riley R."/>
            <person name="Sun H."/>
            <person name="Grigoriev I.V."/>
            <person name="Van Elsas J.D."/>
            <person name="Nichols N.N."/>
        </authorList>
    </citation>
    <scope>NUCLEOTIDE SEQUENCE [LARGE SCALE GENOMIC DNA]</scope>
    <source>
        <strain evidence="2 3">NRRL 30616</strain>
    </source>
</reference>
<protein>
    <submittedName>
        <fullName evidence="2">Uncharacterized protein</fullName>
    </submittedName>
</protein>
<feature type="compositionally biased region" description="Low complexity" evidence="1">
    <location>
        <begin position="51"/>
        <end position="65"/>
    </location>
</feature>
<dbReference type="EMBL" id="KV875104">
    <property type="protein sequence ID" value="OIW24217.1"/>
    <property type="molecule type" value="Genomic_DNA"/>
</dbReference>
<dbReference type="Proteomes" id="UP000182658">
    <property type="component" value="Unassembled WGS sequence"/>
</dbReference>
<dbReference type="AlphaFoldDB" id="A0A1J7ISZ6"/>
<feature type="region of interest" description="Disordered" evidence="1">
    <location>
        <begin position="46"/>
        <end position="65"/>
    </location>
</feature>
<keyword evidence="3" id="KW-1185">Reference proteome</keyword>
<evidence type="ECO:0000313" key="2">
    <source>
        <dbReference type="EMBL" id="OIW24217.1"/>
    </source>
</evidence>
<feature type="compositionally biased region" description="Polar residues" evidence="1">
    <location>
        <begin position="17"/>
        <end position="27"/>
    </location>
</feature>
<evidence type="ECO:0000313" key="3">
    <source>
        <dbReference type="Proteomes" id="UP000182658"/>
    </source>
</evidence>
<dbReference type="InParanoid" id="A0A1J7ISZ6"/>
<proteinExistence type="predicted"/>
<sequence>MANPITAPFGSRPSRAKGNSTPTTAPSVTGLPALYHLGPKGAVVEAAPCHSTPTPSSSTSSPTDITTSTLYQASKTWVIDTD</sequence>
<feature type="region of interest" description="Disordered" evidence="1">
    <location>
        <begin position="1"/>
        <end position="33"/>
    </location>
</feature>
<organism evidence="2 3">
    <name type="scientific">Coniochaeta ligniaria NRRL 30616</name>
    <dbReference type="NCBI Taxonomy" id="1408157"/>
    <lineage>
        <taxon>Eukaryota</taxon>
        <taxon>Fungi</taxon>
        <taxon>Dikarya</taxon>
        <taxon>Ascomycota</taxon>
        <taxon>Pezizomycotina</taxon>
        <taxon>Sordariomycetes</taxon>
        <taxon>Sordariomycetidae</taxon>
        <taxon>Coniochaetales</taxon>
        <taxon>Coniochaetaceae</taxon>
        <taxon>Coniochaeta</taxon>
    </lineage>
</organism>
<name>A0A1J7ISZ6_9PEZI</name>
<gene>
    <name evidence="2" type="ORF">CONLIGDRAFT_107800</name>
</gene>
<evidence type="ECO:0000256" key="1">
    <source>
        <dbReference type="SAM" id="MobiDB-lite"/>
    </source>
</evidence>